<feature type="compositionally biased region" description="Basic residues" evidence="6">
    <location>
        <begin position="24"/>
        <end position="42"/>
    </location>
</feature>
<keyword evidence="4" id="KW-0479">Metal-binding</keyword>
<dbReference type="GO" id="GO:1990817">
    <property type="term" value="F:poly(A) RNA polymerase activity"/>
    <property type="evidence" value="ECO:0007669"/>
    <property type="project" value="UniProtKB-ARBA"/>
</dbReference>
<organism evidence="9 10">
    <name type="scientific">Anopheles stephensi</name>
    <name type="common">Indo-Pakistan malaria mosquito</name>
    <dbReference type="NCBI Taxonomy" id="30069"/>
    <lineage>
        <taxon>Eukaryota</taxon>
        <taxon>Metazoa</taxon>
        <taxon>Ecdysozoa</taxon>
        <taxon>Arthropoda</taxon>
        <taxon>Hexapoda</taxon>
        <taxon>Insecta</taxon>
        <taxon>Pterygota</taxon>
        <taxon>Neoptera</taxon>
        <taxon>Endopterygota</taxon>
        <taxon>Diptera</taxon>
        <taxon>Nematocera</taxon>
        <taxon>Culicoidea</taxon>
        <taxon>Culicidae</taxon>
        <taxon>Anophelinae</taxon>
        <taxon>Anopheles</taxon>
    </lineage>
</organism>
<dbReference type="Pfam" id="PF03828">
    <property type="entry name" value="PAP_assoc"/>
    <property type="match status" value="1"/>
</dbReference>
<dbReference type="VEuPathDB" id="VectorBase:ASTE008275"/>
<dbReference type="InterPro" id="IPR043519">
    <property type="entry name" value="NT_sf"/>
</dbReference>
<dbReference type="SUPFAM" id="SSF81631">
    <property type="entry name" value="PAP/OAS1 substrate-binding domain"/>
    <property type="match status" value="1"/>
</dbReference>
<feature type="domain" description="Poly(A) RNA polymerase mitochondrial-like central palm" evidence="8">
    <location>
        <begin position="71"/>
        <end position="204"/>
    </location>
</feature>
<dbReference type="STRING" id="30069.A0A182Y2E9"/>
<dbReference type="VEuPathDB" id="VectorBase:ASTEI02635"/>
<dbReference type="SUPFAM" id="SSF81301">
    <property type="entry name" value="Nucleotidyltransferase"/>
    <property type="match status" value="1"/>
</dbReference>
<reference evidence="9" key="2">
    <citation type="submission" date="2020-05" db="UniProtKB">
        <authorList>
            <consortium name="EnsemblMetazoa"/>
        </authorList>
    </citation>
    <scope>IDENTIFICATION</scope>
    <source>
        <strain evidence="9">Indian</strain>
    </source>
</reference>
<dbReference type="GO" id="GO:0050265">
    <property type="term" value="F:RNA uridylyltransferase activity"/>
    <property type="evidence" value="ECO:0007669"/>
    <property type="project" value="TreeGrafter"/>
</dbReference>
<protein>
    <submittedName>
        <fullName evidence="9">Uncharacterized protein</fullName>
    </submittedName>
</protein>
<dbReference type="VEuPathDB" id="VectorBase:ASTEI20_039020"/>
<evidence type="ECO:0000256" key="6">
    <source>
        <dbReference type="SAM" id="MobiDB-lite"/>
    </source>
</evidence>
<proteinExistence type="predicted"/>
<feature type="region of interest" description="Disordered" evidence="6">
    <location>
        <begin position="415"/>
        <end position="458"/>
    </location>
</feature>
<evidence type="ECO:0000256" key="5">
    <source>
        <dbReference type="ARBA" id="ARBA00022842"/>
    </source>
</evidence>
<dbReference type="EnsemblMetazoa" id="ASTEI02635-RA">
    <property type="protein sequence ID" value="ASTEI02635-PA"/>
    <property type="gene ID" value="ASTEI02635"/>
</dbReference>
<comment type="cofactor">
    <cofactor evidence="1">
        <name>Mn(2+)</name>
        <dbReference type="ChEBI" id="CHEBI:29035"/>
    </cofactor>
</comment>
<accession>A0A182Y2E9</accession>
<dbReference type="Pfam" id="PF22600">
    <property type="entry name" value="MTPAP-like_central"/>
    <property type="match status" value="1"/>
</dbReference>
<evidence type="ECO:0000256" key="4">
    <source>
        <dbReference type="ARBA" id="ARBA00022723"/>
    </source>
</evidence>
<name>A0A182Y2E9_ANOST</name>
<feature type="compositionally biased region" description="Low complexity" evidence="6">
    <location>
        <begin position="10"/>
        <end position="20"/>
    </location>
</feature>
<dbReference type="PANTHER" id="PTHR12271">
    <property type="entry name" value="POLY A POLYMERASE CID PAP -RELATED"/>
    <property type="match status" value="1"/>
</dbReference>
<feature type="compositionally biased region" description="Low complexity" evidence="6">
    <location>
        <begin position="429"/>
        <end position="439"/>
    </location>
</feature>
<feature type="region of interest" description="Disordered" evidence="6">
    <location>
        <begin position="646"/>
        <end position="723"/>
    </location>
</feature>
<dbReference type="Gene3D" id="3.30.460.10">
    <property type="entry name" value="Beta Polymerase, domain 2"/>
    <property type="match status" value="1"/>
</dbReference>
<sequence>MADQRPGTSQQQQQQQQQTQENRKGRKRRLSMNRKRGNKKGVPKQEESTEPPSALLQPLIQSLSACPPNGEMNALIGALQPTPAEVETALNMVKDDLRRVLYQPNDQATIYEFGSIKSGLLLKDSDLDFYIHYAREKTEREDQTKLIHIICSRMDKDRNFTGMVKILGAKVPLLRAVHARTNLQCDINFSNARGCYNSKFIYAIMKFDERIHQLTVMVKFWAQCAHVLTPHRQMNSYCLIMMVIFYLQTRKLPVIPSVEDMQQGIARVSFGPWNLGYPQEIRYKTWNVNTVRELLVGFFKYYSEFDFAKNLISPFVGRLCSLEELEKKAIRELAPYYRACEREDYPEFVSGPCISIQDPFELNVNVGKVLRMNFLLDQMKLSLKHAHDVCQRFQGKEFSKLLIALFTDVQRCAKKQKEKQEPNGPAPPSTSAGAASGKAINGSVAAPQPGPSGTALPPTGPPKNGCWYKCRLPPLENELYLVKQILQARDRERKMIITEDRIRQLWLECMPDFIVDILRKLYMVKVEPIAPPATSTDAEPPNVTRTYQLTCERQVFIARKRISISNEADLKREIEISKSKWERNHQLQFSTRANMVAVDGAIELCVPSDQPKNGPFRLFIDTCFLVHIRKCLRGYFMVMLAKTKEKASQPNSDPAPAGDEPSGAVVEKAVDVSPEEGGEAVSTSGKQEMDTTPAAEAVQGGQEGEATNGTGLAAVVEPASEDR</sequence>
<dbReference type="Proteomes" id="UP000076408">
    <property type="component" value="Unassembled WGS sequence"/>
</dbReference>
<dbReference type="GO" id="GO:0031123">
    <property type="term" value="P:RNA 3'-end processing"/>
    <property type="evidence" value="ECO:0007669"/>
    <property type="project" value="TreeGrafter"/>
</dbReference>
<dbReference type="CDD" id="cd05402">
    <property type="entry name" value="NT_PAP_TUTase"/>
    <property type="match status" value="1"/>
</dbReference>
<evidence type="ECO:0000313" key="9">
    <source>
        <dbReference type="EnsemblMetazoa" id="ASTEI02635-PA"/>
    </source>
</evidence>
<dbReference type="GO" id="GO:0046872">
    <property type="term" value="F:metal ion binding"/>
    <property type="evidence" value="ECO:0007669"/>
    <property type="project" value="UniProtKB-KW"/>
</dbReference>
<keyword evidence="3" id="KW-0808">Transferase</keyword>
<reference evidence="10" key="1">
    <citation type="journal article" date="2014" name="Genome Biol.">
        <title>Genome analysis of a major urban malaria vector mosquito, Anopheles stephensi.</title>
        <authorList>
            <person name="Jiang X."/>
            <person name="Peery A."/>
            <person name="Hall A.B."/>
            <person name="Sharma A."/>
            <person name="Chen X.G."/>
            <person name="Waterhouse R.M."/>
            <person name="Komissarov A."/>
            <person name="Riehle M.M."/>
            <person name="Shouche Y."/>
            <person name="Sharakhova M.V."/>
            <person name="Lawson D."/>
            <person name="Pakpour N."/>
            <person name="Arensburger P."/>
            <person name="Davidson V.L."/>
            <person name="Eiglmeier K."/>
            <person name="Emrich S."/>
            <person name="George P."/>
            <person name="Kennedy R.C."/>
            <person name="Mane S.P."/>
            <person name="Maslen G."/>
            <person name="Oringanje C."/>
            <person name="Qi Y."/>
            <person name="Settlage R."/>
            <person name="Tojo M."/>
            <person name="Tubio J.M."/>
            <person name="Unger M.F."/>
            <person name="Wang B."/>
            <person name="Vernick K.D."/>
            <person name="Ribeiro J.M."/>
            <person name="James A.A."/>
            <person name="Michel K."/>
            <person name="Riehle M.A."/>
            <person name="Luckhart S."/>
            <person name="Sharakhov I.V."/>
            <person name="Tu Z."/>
        </authorList>
    </citation>
    <scope>NUCLEOTIDE SEQUENCE [LARGE SCALE GENOMIC DNA]</scope>
    <source>
        <strain evidence="10">Indian</strain>
    </source>
</reference>
<evidence type="ECO:0000256" key="2">
    <source>
        <dbReference type="ARBA" id="ARBA00001946"/>
    </source>
</evidence>
<dbReference type="OMA" id="GPWNLGY"/>
<dbReference type="AlphaFoldDB" id="A0A182Y2E9"/>
<feature type="domain" description="PAP-associated" evidence="7">
    <location>
        <begin position="292"/>
        <end position="363"/>
    </location>
</feature>
<dbReference type="Gene3D" id="1.10.1410.10">
    <property type="match status" value="1"/>
</dbReference>
<evidence type="ECO:0000256" key="3">
    <source>
        <dbReference type="ARBA" id="ARBA00022679"/>
    </source>
</evidence>
<keyword evidence="5" id="KW-0460">Magnesium</keyword>
<dbReference type="PANTHER" id="PTHR12271:SF138">
    <property type="entry name" value="GH05885P"/>
    <property type="match status" value="1"/>
</dbReference>
<dbReference type="InterPro" id="IPR054708">
    <property type="entry name" value="MTPAP-like_central"/>
</dbReference>
<evidence type="ECO:0000259" key="7">
    <source>
        <dbReference type="Pfam" id="PF03828"/>
    </source>
</evidence>
<feature type="region of interest" description="Disordered" evidence="6">
    <location>
        <begin position="1"/>
        <end position="53"/>
    </location>
</feature>
<evidence type="ECO:0000259" key="8">
    <source>
        <dbReference type="Pfam" id="PF22600"/>
    </source>
</evidence>
<dbReference type="InterPro" id="IPR002058">
    <property type="entry name" value="PAP_assoc"/>
</dbReference>
<evidence type="ECO:0000256" key="1">
    <source>
        <dbReference type="ARBA" id="ARBA00001936"/>
    </source>
</evidence>
<comment type="cofactor">
    <cofactor evidence="2">
        <name>Mg(2+)</name>
        <dbReference type="ChEBI" id="CHEBI:18420"/>
    </cofactor>
</comment>
<keyword evidence="10" id="KW-1185">Reference proteome</keyword>
<evidence type="ECO:0000313" key="10">
    <source>
        <dbReference type="Proteomes" id="UP000076408"/>
    </source>
</evidence>